<dbReference type="InterPro" id="IPR036388">
    <property type="entry name" value="WH-like_DNA-bd_sf"/>
</dbReference>
<dbReference type="AlphaFoldDB" id="A0A1I6U9B5"/>
<dbReference type="SUPFAM" id="SSF88946">
    <property type="entry name" value="Sigma2 domain of RNA polymerase sigma factors"/>
    <property type="match status" value="1"/>
</dbReference>
<dbReference type="RefSeq" id="WP_093366263.1">
    <property type="nucleotide sequence ID" value="NZ_FOZZ01000008.1"/>
</dbReference>
<dbReference type="InterPro" id="IPR013324">
    <property type="entry name" value="RNA_pol_sigma_r3/r4-like"/>
</dbReference>
<dbReference type="Proteomes" id="UP000198785">
    <property type="component" value="Unassembled WGS sequence"/>
</dbReference>
<evidence type="ECO:0000259" key="6">
    <source>
        <dbReference type="Pfam" id="PF08281"/>
    </source>
</evidence>
<dbReference type="PANTHER" id="PTHR43133">
    <property type="entry name" value="RNA POLYMERASE ECF-TYPE SIGMA FACTO"/>
    <property type="match status" value="1"/>
</dbReference>
<keyword evidence="8" id="KW-1185">Reference proteome</keyword>
<keyword evidence="3" id="KW-0731">Sigma factor</keyword>
<dbReference type="NCBIfam" id="TIGR02985">
    <property type="entry name" value="Sig70_bacteroi1"/>
    <property type="match status" value="1"/>
</dbReference>
<dbReference type="STRING" id="683125.SAMN05660206_10863"/>
<dbReference type="InterPro" id="IPR039425">
    <property type="entry name" value="RNA_pol_sigma-70-like"/>
</dbReference>
<dbReference type="Gene3D" id="1.10.10.10">
    <property type="entry name" value="Winged helix-like DNA-binding domain superfamily/Winged helix DNA-binding domain"/>
    <property type="match status" value="1"/>
</dbReference>
<keyword evidence="2" id="KW-0805">Transcription regulation</keyword>
<dbReference type="GO" id="GO:0016987">
    <property type="term" value="F:sigma factor activity"/>
    <property type="evidence" value="ECO:0007669"/>
    <property type="project" value="UniProtKB-KW"/>
</dbReference>
<accession>A0A1I6U9B5</accession>
<dbReference type="CDD" id="cd06171">
    <property type="entry name" value="Sigma70_r4"/>
    <property type="match status" value="1"/>
</dbReference>
<dbReference type="Gene3D" id="1.10.1740.10">
    <property type="match status" value="1"/>
</dbReference>
<evidence type="ECO:0000313" key="8">
    <source>
        <dbReference type="Proteomes" id="UP000198785"/>
    </source>
</evidence>
<dbReference type="InterPro" id="IPR014284">
    <property type="entry name" value="RNA_pol_sigma-70_dom"/>
</dbReference>
<sequence length="197" mass="23490">MEYEQDFEVLSDREFIQFIAGNQEVFRKIFDSYHRRLYSFVFSFTKSHHDTEEIIQDTFVTLYTNRENLRDATGIYPYLFVVAKRLLISEFRKKVVRSKYQHYIAFHWSESTTNTQDQLAERELSSTLDNLIAKLPKKEQQVYKLNKLEGMSYQEIAEKCGQSKNTVKNQIIAASKKLRWKLDKIYFLNLLMALTIL</sequence>
<name>A0A1I6U9B5_9SPHI</name>
<evidence type="ECO:0000256" key="1">
    <source>
        <dbReference type="ARBA" id="ARBA00010641"/>
    </source>
</evidence>
<comment type="similarity">
    <text evidence="1">Belongs to the sigma-70 factor family. ECF subfamily.</text>
</comment>
<gene>
    <name evidence="7" type="ORF">SAMN05660206_10863</name>
</gene>
<dbReference type="EMBL" id="FOZZ01000008">
    <property type="protein sequence ID" value="SFS97968.1"/>
    <property type="molecule type" value="Genomic_DNA"/>
</dbReference>
<dbReference type="OrthoDB" id="706793at2"/>
<dbReference type="PANTHER" id="PTHR43133:SF46">
    <property type="entry name" value="RNA POLYMERASE SIGMA-70 FACTOR ECF SUBFAMILY"/>
    <property type="match status" value="1"/>
</dbReference>
<dbReference type="InterPro" id="IPR013249">
    <property type="entry name" value="RNA_pol_sigma70_r4_t2"/>
</dbReference>
<dbReference type="InterPro" id="IPR007627">
    <property type="entry name" value="RNA_pol_sigma70_r2"/>
</dbReference>
<dbReference type="InterPro" id="IPR014327">
    <property type="entry name" value="RNA_pol_sigma70_bacteroid"/>
</dbReference>
<dbReference type="Pfam" id="PF08281">
    <property type="entry name" value="Sigma70_r4_2"/>
    <property type="match status" value="1"/>
</dbReference>
<dbReference type="Pfam" id="PF04542">
    <property type="entry name" value="Sigma70_r2"/>
    <property type="match status" value="1"/>
</dbReference>
<reference evidence="7 8" key="1">
    <citation type="submission" date="2016-10" db="EMBL/GenBank/DDBJ databases">
        <authorList>
            <person name="de Groot N.N."/>
        </authorList>
    </citation>
    <scope>NUCLEOTIDE SEQUENCE [LARGE SCALE GENOMIC DNA]</scope>
    <source>
        <strain evidence="7 8">DSM 22789</strain>
    </source>
</reference>
<organism evidence="7 8">
    <name type="scientific">Sphingobacterium wenxiniae</name>
    <dbReference type="NCBI Taxonomy" id="683125"/>
    <lineage>
        <taxon>Bacteria</taxon>
        <taxon>Pseudomonadati</taxon>
        <taxon>Bacteroidota</taxon>
        <taxon>Sphingobacteriia</taxon>
        <taxon>Sphingobacteriales</taxon>
        <taxon>Sphingobacteriaceae</taxon>
        <taxon>Sphingobacterium</taxon>
    </lineage>
</organism>
<evidence type="ECO:0000256" key="3">
    <source>
        <dbReference type="ARBA" id="ARBA00023082"/>
    </source>
</evidence>
<keyword evidence="4" id="KW-0804">Transcription</keyword>
<proteinExistence type="inferred from homology"/>
<dbReference type="InterPro" id="IPR013325">
    <property type="entry name" value="RNA_pol_sigma_r2"/>
</dbReference>
<protein>
    <submittedName>
        <fullName evidence="7">RNA polymerase sigma-70 factor, ECF subfamily</fullName>
    </submittedName>
</protein>
<feature type="domain" description="RNA polymerase sigma-70 region 2" evidence="5">
    <location>
        <begin position="30"/>
        <end position="94"/>
    </location>
</feature>
<dbReference type="GO" id="GO:0006352">
    <property type="term" value="P:DNA-templated transcription initiation"/>
    <property type="evidence" value="ECO:0007669"/>
    <property type="project" value="InterPro"/>
</dbReference>
<feature type="domain" description="RNA polymerase sigma factor 70 region 4 type 2" evidence="6">
    <location>
        <begin position="128"/>
        <end position="178"/>
    </location>
</feature>
<evidence type="ECO:0000313" key="7">
    <source>
        <dbReference type="EMBL" id="SFS97968.1"/>
    </source>
</evidence>
<evidence type="ECO:0000259" key="5">
    <source>
        <dbReference type="Pfam" id="PF04542"/>
    </source>
</evidence>
<evidence type="ECO:0000256" key="2">
    <source>
        <dbReference type="ARBA" id="ARBA00023015"/>
    </source>
</evidence>
<dbReference type="SUPFAM" id="SSF88659">
    <property type="entry name" value="Sigma3 and sigma4 domains of RNA polymerase sigma factors"/>
    <property type="match status" value="1"/>
</dbReference>
<evidence type="ECO:0000256" key="4">
    <source>
        <dbReference type="ARBA" id="ARBA00023163"/>
    </source>
</evidence>
<dbReference type="NCBIfam" id="TIGR02937">
    <property type="entry name" value="sigma70-ECF"/>
    <property type="match status" value="1"/>
</dbReference>
<dbReference type="GO" id="GO:0003677">
    <property type="term" value="F:DNA binding"/>
    <property type="evidence" value="ECO:0007669"/>
    <property type="project" value="InterPro"/>
</dbReference>